<feature type="domain" description="FAS1" evidence="1">
    <location>
        <begin position="1"/>
        <end position="131"/>
    </location>
</feature>
<evidence type="ECO:0000313" key="3">
    <source>
        <dbReference type="Proteomes" id="UP000632766"/>
    </source>
</evidence>
<dbReference type="PANTHER" id="PTHR10900">
    <property type="entry name" value="PERIOSTIN-RELATED"/>
    <property type="match status" value="1"/>
</dbReference>
<name>A0A8J7HR97_9NOST</name>
<dbReference type="Gene3D" id="2.30.180.10">
    <property type="entry name" value="FAS1 domain"/>
    <property type="match status" value="1"/>
</dbReference>
<dbReference type="Proteomes" id="UP000632766">
    <property type="component" value="Unassembled WGS sequence"/>
</dbReference>
<keyword evidence="3" id="KW-1185">Reference proteome</keyword>
<comment type="caution">
    <text evidence="2">The sequence shown here is derived from an EMBL/GenBank/DDBJ whole genome shotgun (WGS) entry which is preliminary data.</text>
</comment>
<dbReference type="InterPro" id="IPR000782">
    <property type="entry name" value="FAS1_domain"/>
</dbReference>
<gene>
    <name evidence="2" type="ORF">I8748_07915</name>
</gene>
<dbReference type="RefSeq" id="WP_198124068.1">
    <property type="nucleotide sequence ID" value="NZ_JAECZC010000009.1"/>
</dbReference>
<organism evidence="2 3">
    <name type="scientific">Amazonocrinis nigriterrae CENA67</name>
    <dbReference type="NCBI Taxonomy" id="2794033"/>
    <lineage>
        <taxon>Bacteria</taxon>
        <taxon>Bacillati</taxon>
        <taxon>Cyanobacteriota</taxon>
        <taxon>Cyanophyceae</taxon>
        <taxon>Nostocales</taxon>
        <taxon>Nostocaceae</taxon>
        <taxon>Amazonocrinis</taxon>
        <taxon>Amazonocrinis nigriterrae</taxon>
    </lineage>
</organism>
<dbReference type="InterPro" id="IPR050904">
    <property type="entry name" value="Adhesion/Biosynth-related"/>
</dbReference>
<protein>
    <submittedName>
        <fullName evidence="2">Fasciclin domain-containing protein</fullName>
    </submittedName>
</protein>
<proteinExistence type="predicted"/>
<reference evidence="2 3" key="1">
    <citation type="journal article" date="2021" name="Int. J. Syst. Evol. Microbiol.">
        <title>Amazonocrinis nigriterrae gen. nov., sp. nov., Atlanticothrix silvestris gen. nov., sp. nov. and Dendronalium phyllosphericum gen. nov., sp. nov., nostocacean cyanobacteria from Brazilian environments.</title>
        <authorList>
            <person name="Alvarenga D.O."/>
            <person name="Andreote A.P.D."/>
            <person name="Branco L.H.Z."/>
            <person name="Delbaje E."/>
            <person name="Cruz R.B."/>
            <person name="Varani A.M."/>
            <person name="Fiore M.F."/>
        </authorList>
    </citation>
    <scope>NUCLEOTIDE SEQUENCE [LARGE SCALE GENOMIC DNA]</scope>
    <source>
        <strain evidence="2 3">CENA67</strain>
    </source>
</reference>
<evidence type="ECO:0000313" key="2">
    <source>
        <dbReference type="EMBL" id="MBH8562100.1"/>
    </source>
</evidence>
<dbReference type="PROSITE" id="PS50213">
    <property type="entry name" value="FAS1"/>
    <property type="match status" value="1"/>
</dbReference>
<dbReference type="Pfam" id="PF02469">
    <property type="entry name" value="Fasciclin"/>
    <property type="match status" value="1"/>
</dbReference>
<dbReference type="AlphaFoldDB" id="A0A8J7HR97"/>
<dbReference type="PANTHER" id="PTHR10900:SF77">
    <property type="entry name" value="FI19380P1"/>
    <property type="match status" value="1"/>
</dbReference>
<dbReference type="SMART" id="SM00554">
    <property type="entry name" value="FAS1"/>
    <property type="match status" value="1"/>
</dbReference>
<dbReference type="SUPFAM" id="SSF82153">
    <property type="entry name" value="FAS1 domain"/>
    <property type="match status" value="1"/>
</dbReference>
<dbReference type="GO" id="GO:0005615">
    <property type="term" value="C:extracellular space"/>
    <property type="evidence" value="ECO:0007669"/>
    <property type="project" value="TreeGrafter"/>
</dbReference>
<dbReference type="InterPro" id="IPR036378">
    <property type="entry name" value="FAS1_dom_sf"/>
</dbReference>
<dbReference type="EMBL" id="JAECZC010000009">
    <property type="protein sequence ID" value="MBH8562100.1"/>
    <property type="molecule type" value="Genomic_DNA"/>
</dbReference>
<accession>A0A8J7HR97</accession>
<evidence type="ECO:0000259" key="1">
    <source>
        <dbReference type="PROSITE" id="PS50213"/>
    </source>
</evidence>
<sequence length="134" mass="13641">MADIVDTAVSAGSFKTLVAAVKAAGLVDTLKSPGPFTVFAPTDEAFSKLPAGTVDSLLQDIPQLTKILTYHVVSGKVRAADVVNLDSAPTVEGSSVKIDASNGGVKVNDATVVTPDVEADNGVIHVIDTVLIPA</sequence>
<dbReference type="FunFam" id="2.30.180.10:FF:000019">
    <property type="entry name" value="Cell surface lipoprotein"/>
    <property type="match status" value="1"/>
</dbReference>